<evidence type="ECO:0000313" key="10">
    <source>
        <dbReference type="EMBL" id="MBD1401794.1"/>
    </source>
</evidence>
<evidence type="ECO:0000256" key="6">
    <source>
        <dbReference type="ARBA" id="ARBA00023163"/>
    </source>
</evidence>
<dbReference type="Pfam" id="PF02954">
    <property type="entry name" value="HTH_8"/>
    <property type="match status" value="1"/>
</dbReference>
<evidence type="ECO:0000256" key="2">
    <source>
        <dbReference type="ARBA" id="ARBA00022741"/>
    </source>
</evidence>
<dbReference type="PROSITE" id="PS00676">
    <property type="entry name" value="SIGMA54_INTERACT_2"/>
    <property type="match status" value="1"/>
</dbReference>
<name>A0A8J6QN32_9BACT</name>
<keyword evidence="2" id="KW-0547">Nucleotide-binding</keyword>
<keyword evidence="11" id="KW-1185">Reference proteome</keyword>
<feature type="domain" description="Sigma-54 factor interaction" evidence="8">
    <location>
        <begin position="148"/>
        <end position="377"/>
    </location>
</feature>
<dbReference type="GO" id="GO:0000160">
    <property type="term" value="P:phosphorelay signal transduction system"/>
    <property type="evidence" value="ECO:0007669"/>
    <property type="project" value="UniProtKB-KW"/>
</dbReference>
<dbReference type="SUPFAM" id="SSF52540">
    <property type="entry name" value="P-loop containing nucleoside triphosphate hydrolases"/>
    <property type="match status" value="1"/>
</dbReference>
<reference evidence="10" key="1">
    <citation type="submission" date="2020-09" db="EMBL/GenBank/DDBJ databases">
        <title>Pelobacter alkaliphilus sp. nov., a novel anaerobic arsenate-reducing bacterium from terrestrial mud volcano.</title>
        <authorList>
            <person name="Khomyakova M.A."/>
            <person name="Merkel A.Y."/>
            <person name="Slobodkin A.I."/>
        </authorList>
    </citation>
    <scope>NUCLEOTIDE SEQUENCE</scope>
    <source>
        <strain evidence="10">M08fum</strain>
    </source>
</reference>
<evidence type="ECO:0000256" key="7">
    <source>
        <dbReference type="PROSITE-ProRule" id="PRU00169"/>
    </source>
</evidence>
<dbReference type="Gene3D" id="1.10.8.60">
    <property type="match status" value="1"/>
</dbReference>
<dbReference type="SMART" id="SM00448">
    <property type="entry name" value="REC"/>
    <property type="match status" value="1"/>
</dbReference>
<evidence type="ECO:0000256" key="1">
    <source>
        <dbReference type="ARBA" id="ARBA00022553"/>
    </source>
</evidence>
<dbReference type="InterPro" id="IPR003593">
    <property type="entry name" value="AAA+_ATPase"/>
</dbReference>
<accession>A0A8J6QN32</accession>
<keyword evidence="1 7" id="KW-0597">Phosphoprotein</keyword>
<evidence type="ECO:0000313" key="11">
    <source>
        <dbReference type="Proteomes" id="UP000632828"/>
    </source>
</evidence>
<dbReference type="GO" id="GO:0006355">
    <property type="term" value="P:regulation of DNA-templated transcription"/>
    <property type="evidence" value="ECO:0007669"/>
    <property type="project" value="InterPro"/>
</dbReference>
<dbReference type="SMART" id="SM00382">
    <property type="entry name" value="AAA"/>
    <property type="match status" value="1"/>
</dbReference>
<dbReference type="Gene3D" id="1.10.10.60">
    <property type="entry name" value="Homeodomain-like"/>
    <property type="match status" value="1"/>
</dbReference>
<dbReference type="InterPro" id="IPR058031">
    <property type="entry name" value="AAA_lid_NorR"/>
</dbReference>
<dbReference type="FunFam" id="3.40.50.2300:FF:000018">
    <property type="entry name" value="DNA-binding transcriptional regulator NtrC"/>
    <property type="match status" value="1"/>
</dbReference>
<dbReference type="RefSeq" id="WP_191157745.1">
    <property type="nucleotide sequence ID" value="NZ_JACWUN010000022.1"/>
</dbReference>
<sequence>MDETAAHKILVIDDEAIIREGIRQALTMSGYQVEVAANGKIGLEKLQKDKFSVVISDMKMPVLNGIEVLKTIQILQPEVPVIIITGFATIDSAVDAMKNGAFEYLTKPFLPDSIIEKVESAIRQRIQDLGDQGEDPENLVIEGIPDFFIGRSAPMQKVFQRITKVAPTNSTVLITGESGTGKELVARAIHSNSNRSKEAFVAIDCNSLPENLLESELFGHVKGSFTGATHSKPGLFSVASGGTLFLDEIANLSMATQAKLLRVLQQREVTAIGGTKATPIDIRLVAATNRALDVMVKEGTFREDLYFRLNIIPIELPPLRERDGDIPLLINYFLHKFSHEIGKEIKGLSADAQIALHQYPFRGNVRELENIIERAVVLTQGEIIQRDALELPGSQEQSSSSEEIATPLNSEELKEAKRKVREQAVEPIEKAFVLAALERNQWNITKAAEETGMLRPNFQALLKKLGISAKDHAAL</sequence>
<dbReference type="SUPFAM" id="SSF46689">
    <property type="entry name" value="Homeodomain-like"/>
    <property type="match status" value="1"/>
</dbReference>
<dbReference type="InterPro" id="IPR025943">
    <property type="entry name" value="Sigma_54_int_dom_ATP-bd_2"/>
</dbReference>
<dbReference type="PROSITE" id="PS50045">
    <property type="entry name" value="SIGMA54_INTERACT_4"/>
    <property type="match status" value="1"/>
</dbReference>
<dbReference type="Pfam" id="PF00158">
    <property type="entry name" value="Sigma54_activat"/>
    <property type="match status" value="1"/>
</dbReference>
<dbReference type="Proteomes" id="UP000632828">
    <property type="component" value="Unassembled WGS sequence"/>
</dbReference>
<evidence type="ECO:0000256" key="5">
    <source>
        <dbReference type="ARBA" id="ARBA00023015"/>
    </source>
</evidence>
<dbReference type="Pfam" id="PF00072">
    <property type="entry name" value="Response_reg"/>
    <property type="match status" value="1"/>
</dbReference>
<dbReference type="FunFam" id="3.40.50.300:FF:000006">
    <property type="entry name" value="DNA-binding transcriptional regulator NtrC"/>
    <property type="match status" value="1"/>
</dbReference>
<keyword evidence="5" id="KW-0805">Transcription regulation</keyword>
<dbReference type="PROSITE" id="PS00675">
    <property type="entry name" value="SIGMA54_INTERACT_1"/>
    <property type="match status" value="1"/>
</dbReference>
<evidence type="ECO:0000256" key="4">
    <source>
        <dbReference type="ARBA" id="ARBA00023012"/>
    </source>
</evidence>
<dbReference type="PRINTS" id="PR01590">
    <property type="entry name" value="HTHFIS"/>
</dbReference>
<dbReference type="InterPro" id="IPR001789">
    <property type="entry name" value="Sig_transdc_resp-reg_receiver"/>
</dbReference>
<keyword evidence="3" id="KW-0067">ATP-binding</keyword>
<dbReference type="Pfam" id="PF25601">
    <property type="entry name" value="AAA_lid_14"/>
    <property type="match status" value="1"/>
</dbReference>
<gene>
    <name evidence="10" type="ORF">ICT70_14120</name>
</gene>
<dbReference type="PROSITE" id="PS50110">
    <property type="entry name" value="RESPONSE_REGULATORY"/>
    <property type="match status" value="1"/>
</dbReference>
<dbReference type="GO" id="GO:0043565">
    <property type="term" value="F:sequence-specific DNA binding"/>
    <property type="evidence" value="ECO:0007669"/>
    <property type="project" value="InterPro"/>
</dbReference>
<dbReference type="Gene3D" id="3.40.50.2300">
    <property type="match status" value="1"/>
</dbReference>
<organism evidence="10 11">
    <name type="scientific">Pelovirga terrestris</name>
    <dbReference type="NCBI Taxonomy" id="2771352"/>
    <lineage>
        <taxon>Bacteria</taxon>
        <taxon>Pseudomonadati</taxon>
        <taxon>Thermodesulfobacteriota</taxon>
        <taxon>Desulfuromonadia</taxon>
        <taxon>Geobacterales</taxon>
        <taxon>Geobacteraceae</taxon>
        <taxon>Pelovirga</taxon>
    </lineage>
</organism>
<feature type="modified residue" description="4-aspartylphosphate" evidence="7">
    <location>
        <position position="57"/>
    </location>
</feature>
<protein>
    <submittedName>
        <fullName evidence="10">Sigma-54-dependent Fis family transcriptional regulator</fullName>
    </submittedName>
</protein>
<keyword evidence="4" id="KW-0902">Two-component regulatory system</keyword>
<comment type="caution">
    <text evidence="10">The sequence shown here is derived from an EMBL/GenBank/DDBJ whole genome shotgun (WGS) entry which is preliminary data.</text>
</comment>
<dbReference type="EMBL" id="JACWUN010000022">
    <property type="protein sequence ID" value="MBD1401794.1"/>
    <property type="molecule type" value="Genomic_DNA"/>
</dbReference>
<proteinExistence type="predicted"/>
<dbReference type="PANTHER" id="PTHR32071:SF113">
    <property type="entry name" value="ALGINATE BIOSYNTHESIS TRANSCRIPTIONAL REGULATORY PROTEIN ALGB"/>
    <property type="match status" value="1"/>
</dbReference>
<dbReference type="InterPro" id="IPR002078">
    <property type="entry name" value="Sigma_54_int"/>
</dbReference>
<evidence type="ECO:0000256" key="3">
    <source>
        <dbReference type="ARBA" id="ARBA00022840"/>
    </source>
</evidence>
<evidence type="ECO:0000259" key="8">
    <source>
        <dbReference type="PROSITE" id="PS50045"/>
    </source>
</evidence>
<dbReference type="GO" id="GO:0005524">
    <property type="term" value="F:ATP binding"/>
    <property type="evidence" value="ECO:0007669"/>
    <property type="project" value="UniProtKB-KW"/>
</dbReference>
<dbReference type="AlphaFoldDB" id="A0A8J6QN32"/>
<dbReference type="CDD" id="cd00009">
    <property type="entry name" value="AAA"/>
    <property type="match status" value="1"/>
</dbReference>
<dbReference type="InterPro" id="IPR027417">
    <property type="entry name" value="P-loop_NTPase"/>
</dbReference>
<dbReference type="InterPro" id="IPR011006">
    <property type="entry name" value="CheY-like_superfamily"/>
</dbReference>
<dbReference type="PANTHER" id="PTHR32071">
    <property type="entry name" value="TRANSCRIPTIONAL REGULATORY PROTEIN"/>
    <property type="match status" value="1"/>
</dbReference>
<dbReference type="Gene3D" id="3.40.50.300">
    <property type="entry name" value="P-loop containing nucleotide triphosphate hydrolases"/>
    <property type="match status" value="1"/>
</dbReference>
<dbReference type="SUPFAM" id="SSF52172">
    <property type="entry name" value="CheY-like"/>
    <property type="match status" value="1"/>
</dbReference>
<dbReference type="InterPro" id="IPR009057">
    <property type="entry name" value="Homeodomain-like_sf"/>
</dbReference>
<evidence type="ECO:0000259" key="9">
    <source>
        <dbReference type="PROSITE" id="PS50110"/>
    </source>
</evidence>
<keyword evidence="6" id="KW-0804">Transcription</keyword>
<dbReference type="InterPro" id="IPR002197">
    <property type="entry name" value="HTH_Fis"/>
</dbReference>
<feature type="domain" description="Response regulatory" evidence="9">
    <location>
        <begin position="8"/>
        <end position="122"/>
    </location>
</feature>
<dbReference type="InterPro" id="IPR025662">
    <property type="entry name" value="Sigma_54_int_dom_ATP-bd_1"/>
</dbReference>